<dbReference type="AlphaFoldDB" id="A0A395SFW6"/>
<accession>A0A395SFW6</accession>
<dbReference type="PRINTS" id="PR01217">
    <property type="entry name" value="PRICHEXTENSN"/>
</dbReference>
<keyword evidence="2" id="KW-0732">Signal</keyword>
<gene>
    <name evidence="3" type="ORF">FSPOR_3676</name>
</gene>
<feature type="region of interest" description="Disordered" evidence="1">
    <location>
        <begin position="54"/>
        <end position="109"/>
    </location>
</feature>
<feature type="chain" id="PRO_5017402567" evidence="2">
    <location>
        <begin position="18"/>
        <end position="109"/>
    </location>
</feature>
<evidence type="ECO:0000313" key="3">
    <source>
        <dbReference type="EMBL" id="RGP70989.1"/>
    </source>
</evidence>
<proteinExistence type="predicted"/>
<keyword evidence="4" id="KW-1185">Reference proteome</keyword>
<protein>
    <submittedName>
        <fullName evidence="3">Uncharacterized protein</fullName>
    </submittedName>
</protein>
<evidence type="ECO:0000313" key="4">
    <source>
        <dbReference type="Proteomes" id="UP000266152"/>
    </source>
</evidence>
<reference evidence="3 4" key="1">
    <citation type="journal article" date="2018" name="PLoS Pathog.">
        <title>Evolution of structural diversity of trichothecenes, a family of toxins produced by plant pathogenic and entomopathogenic fungi.</title>
        <authorList>
            <person name="Proctor R.H."/>
            <person name="McCormick S.P."/>
            <person name="Kim H.S."/>
            <person name="Cardoza R.E."/>
            <person name="Stanley A.M."/>
            <person name="Lindo L."/>
            <person name="Kelly A."/>
            <person name="Brown D.W."/>
            <person name="Lee T."/>
            <person name="Vaughan M.M."/>
            <person name="Alexander N.J."/>
            <person name="Busman M."/>
            <person name="Gutierrez S."/>
        </authorList>
    </citation>
    <scope>NUCLEOTIDE SEQUENCE [LARGE SCALE GENOMIC DNA]</scope>
    <source>
        <strain evidence="3 4">NRRL 3299</strain>
    </source>
</reference>
<feature type="compositionally biased region" description="Basic and acidic residues" evidence="1">
    <location>
        <begin position="64"/>
        <end position="86"/>
    </location>
</feature>
<sequence>MKLSTFTLLALTTGAISAPVVERGEYVEYRYYERKNGGDWVLIPYDPRCPPEKPVHPKPVVTYHEPKPYHPEPKPKPHYYKPEPKPYHPKPYYPEPEHKPAAKPYPPPK</sequence>
<evidence type="ECO:0000256" key="1">
    <source>
        <dbReference type="SAM" id="MobiDB-lite"/>
    </source>
</evidence>
<name>A0A395SFW6_FUSSP</name>
<evidence type="ECO:0000256" key="2">
    <source>
        <dbReference type="SAM" id="SignalP"/>
    </source>
</evidence>
<dbReference type="STRING" id="5514.A0A395SFW6"/>
<organism evidence="3 4">
    <name type="scientific">Fusarium sporotrichioides</name>
    <dbReference type="NCBI Taxonomy" id="5514"/>
    <lineage>
        <taxon>Eukaryota</taxon>
        <taxon>Fungi</taxon>
        <taxon>Dikarya</taxon>
        <taxon>Ascomycota</taxon>
        <taxon>Pezizomycotina</taxon>
        <taxon>Sordariomycetes</taxon>
        <taxon>Hypocreomycetidae</taxon>
        <taxon>Hypocreales</taxon>
        <taxon>Nectriaceae</taxon>
        <taxon>Fusarium</taxon>
    </lineage>
</organism>
<comment type="caution">
    <text evidence="3">The sequence shown here is derived from an EMBL/GenBank/DDBJ whole genome shotgun (WGS) entry which is preliminary data.</text>
</comment>
<dbReference type="EMBL" id="PXOF01000048">
    <property type="protein sequence ID" value="RGP70989.1"/>
    <property type="molecule type" value="Genomic_DNA"/>
</dbReference>
<dbReference type="Proteomes" id="UP000266152">
    <property type="component" value="Unassembled WGS sequence"/>
</dbReference>
<feature type="signal peptide" evidence="2">
    <location>
        <begin position="1"/>
        <end position="17"/>
    </location>
</feature>